<dbReference type="InterPro" id="IPR039425">
    <property type="entry name" value="RNA_pol_sigma-70-like"/>
</dbReference>
<evidence type="ECO:0000259" key="7">
    <source>
        <dbReference type="Pfam" id="PF08281"/>
    </source>
</evidence>
<feature type="domain" description="RNA polymerase sigma factor 70 region 4 type 2" evidence="7">
    <location>
        <begin position="142"/>
        <end position="193"/>
    </location>
</feature>
<dbReference type="Gene3D" id="1.10.1740.10">
    <property type="match status" value="1"/>
</dbReference>
<keyword evidence="8" id="KW-0240">DNA-directed RNA polymerase</keyword>
<keyword evidence="2" id="KW-0805">Transcription regulation</keyword>
<name>A0ABQ6FSV6_9CHLR</name>
<organism evidence="8 9">
    <name type="scientific">Dictyobacter halimunensis</name>
    <dbReference type="NCBI Taxonomy" id="3026934"/>
    <lineage>
        <taxon>Bacteria</taxon>
        <taxon>Bacillati</taxon>
        <taxon>Chloroflexota</taxon>
        <taxon>Ktedonobacteria</taxon>
        <taxon>Ktedonobacterales</taxon>
        <taxon>Dictyobacteraceae</taxon>
        <taxon>Dictyobacter</taxon>
    </lineage>
</organism>
<evidence type="ECO:0000256" key="5">
    <source>
        <dbReference type="ARBA" id="ARBA00023163"/>
    </source>
</evidence>
<evidence type="ECO:0000313" key="9">
    <source>
        <dbReference type="Proteomes" id="UP001344906"/>
    </source>
</evidence>
<evidence type="ECO:0000256" key="4">
    <source>
        <dbReference type="ARBA" id="ARBA00023125"/>
    </source>
</evidence>
<keyword evidence="5" id="KW-0804">Transcription</keyword>
<dbReference type="InterPro" id="IPR007627">
    <property type="entry name" value="RNA_pol_sigma70_r2"/>
</dbReference>
<dbReference type="InterPro" id="IPR036388">
    <property type="entry name" value="WH-like_DNA-bd_sf"/>
</dbReference>
<keyword evidence="3" id="KW-0731">Sigma factor</keyword>
<dbReference type="Proteomes" id="UP001344906">
    <property type="component" value="Unassembled WGS sequence"/>
</dbReference>
<dbReference type="PANTHER" id="PTHR43133:SF8">
    <property type="entry name" value="RNA POLYMERASE SIGMA FACTOR HI_1459-RELATED"/>
    <property type="match status" value="1"/>
</dbReference>
<dbReference type="RefSeq" id="WP_338252366.1">
    <property type="nucleotide sequence ID" value="NZ_BSRI01000002.1"/>
</dbReference>
<evidence type="ECO:0000256" key="1">
    <source>
        <dbReference type="ARBA" id="ARBA00010641"/>
    </source>
</evidence>
<dbReference type="SUPFAM" id="SSF88659">
    <property type="entry name" value="Sigma3 and sigma4 domains of RNA polymerase sigma factors"/>
    <property type="match status" value="1"/>
</dbReference>
<comment type="similarity">
    <text evidence="1">Belongs to the sigma-70 factor family. ECF subfamily.</text>
</comment>
<dbReference type="PANTHER" id="PTHR43133">
    <property type="entry name" value="RNA POLYMERASE ECF-TYPE SIGMA FACTO"/>
    <property type="match status" value="1"/>
</dbReference>
<dbReference type="SUPFAM" id="SSF88946">
    <property type="entry name" value="Sigma2 domain of RNA polymerase sigma factors"/>
    <property type="match status" value="1"/>
</dbReference>
<evidence type="ECO:0000256" key="2">
    <source>
        <dbReference type="ARBA" id="ARBA00023015"/>
    </source>
</evidence>
<comment type="caution">
    <text evidence="8">The sequence shown here is derived from an EMBL/GenBank/DDBJ whole genome shotgun (WGS) entry which is preliminary data.</text>
</comment>
<keyword evidence="9" id="KW-1185">Reference proteome</keyword>
<dbReference type="CDD" id="cd06171">
    <property type="entry name" value="Sigma70_r4"/>
    <property type="match status" value="1"/>
</dbReference>
<accession>A0ABQ6FSV6</accession>
<dbReference type="Pfam" id="PF08281">
    <property type="entry name" value="Sigma70_r4_2"/>
    <property type="match status" value="1"/>
</dbReference>
<evidence type="ECO:0000259" key="6">
    <source>
        <dbReference type="Pfam" id="PF04542"/>
    </source>
</evidence>
<dbReference type="EMBL" id="BSRI01000002">
    <property type="protein sequence ID" value="GLV56780.1"/>
    <property type="molecule type" value="Genomic_DNA"/>
</dbReference>
<evidence type="ECO:0000313" key="8">
    <source>
        <dbReference type="EMBL" id="GLV56780.1"/>
    </source>
</evidence>
<feature type="domain" description="RNA polymerase sigma-70 region 2" evidence="6">
    <location>
        <begin position="34"/>
        <end position="98"/>
    </location>
</feature>
<proteinExistence type="inferred from homology"/>
<protein>
    <submittedName>
        <fullName evidence="8">DNA-directed RNA polymerase sigma-70 factor</fullName>
    </submittedName>
</protein>
<keyword evidence="4" id="KW-0238">DNA-binding</keyword>
<dbReference type="Pfam" id="PF04542">
    <property type="entry name" value="Sigma70_r2"/>
    <property type="match status" value="1"/>
</dbReference>
<dbReference type="InterPro" id="IPR013325">
    <property type="entry name" value="RNA_pol_sigma_r2"/>
</dbReference>
<sequence length="209" mass="24354">MVHTQYSHKNEAAVSDAALVKLVLAGNREIFAELVQRYEKPLFHFIYHFLNDYEQASDTLQDVFLRFYIALPQLDASKPLKPWLYHVAHNCCVDEVRHGHNKLCMHFSQFLSENDRGEEVAFDMPDSSTPIDELCEQHVLQEKLERAISTLSIKMKTVVLLRYTSNLRFGEIGRIMNIPEATAKTYFNRAKRYLREELKKDSIFGSKLQ</sequence>
<reference evidence="8 9" key="1">
    <citation type="submission" date="2023-02" db="EMBL/GenBank/DDBJ databases">
        <title>Dictyobacter halimunensis sp. nov., a new member of the class Ktedonobacteria from forest soil in a geothermal area.</title>
        <authorList>
            <person name="Rachmania M.K."/>
            <person name="Ningsih F."/>
            <person name="Sakai Y."/>
            <person name="Yabe S."/>
            <person name="Yokota A."/>
            <person name="Sjamsuridzal W."/>
        </authorList>
    </citation>
    <scope>NUCLEOTIDE SEQUENCE [LARGE SCALE GENOMIC DNA]</scope>
    <source>
        <strain evidence="8 9">S3.2.2.5</strain>
    </source>
</reference>
<dbReference type="InterPro" id="IPR014284">
    <property type="entry name" value="RNA_pol_sigma-70_dom"/>
</dbReference>
<gene>
    <name evidence="8" type="ORF">KDH_36190</name>
</gene>
<dbReference type="NCBIfam" id="TIGR02937">
    <property type="entry name" value="sigma70-ECF"/>
    <property type="match status" value="1"/>
</dbReference>
<dbReference type="InterPro" id="IPR013324">
    <property type="entry name" value="RNA_pol_sigma_r3/r4-like"/>
</dbReference>
<dbReference type="InterPro" id="IPR013249">
    <property type="entry name" value="RNA_pol_sigma70_r4_t2"/>
</dbReference>
<dbReference type="GO" id="GO:0000428">
    <property type="term" value="C:DNA-directed RNA polymerase complex"/>
    <property type="evidence" value="ECO:0007669"/>
    <property type="project" value="UniProtKB-KW"/>
</dbReference>
<dbReference type="Gene3D" id="1.10.10.10">
    <property type="entry name" value="Winged helix-like DNA-binding domain superfamily/Winged helix DNA-binding domain"/>
    <property type="match status" value="1"/>
</dbReference>
<evidence type="ECO:0000256" key="3">
    <source>
        <dbReference type="ARBA" id="ARBA00023082"/>
    </source>
</evidence>